<dbReference type="InterPro" id="IPR003892">
    <property type="entry name" value="CUE"/>
</dbReference>
<feature type="compositionally biased region" description="Polar residues" evidence="1">
    <location>
        <begin position="425"/>
        <end position="440"/>
    </location>
</feature>
<dbReference type="AlphaFoldDB" id="A0A4R0RLL0"/>
<feature type="compositionally biased region" description="Basic and acidic residues" evidence="1">
    <location>
        <begin position="86"/>
        <end position="98"/>
    </location>
</feature>
<feature type="compositionally biased region" description="Polar residues" evidence="1">
    <location>
        <begin position="292"/>
        <end position="307"/>
    </location>
</feature>
<gene>
    <name evidence="3" type="ORF">EIP91_011860</name>
</gene>
<evidence type="ECO:0000313" key="3">
    <source>
        <dbReference type="EMBL" id="TCD67863.1"/>
    </source>
</evidence>
<accession>A0A4R0RLL0</accession>
<name>A0A4R0RLL0_9APHY</name>
<feature type="compositionally biased region" description="Polar residues" evidence="1">
    <location>
        <begin position="176"/>
        <end position="185"/>
    </location>
</feature>
<dbReference type="STRING" id="92696.A0A4R0RLL0"/>
<dbReference type="PANTHER" id="PTHR16461:SF5">
    <property type="entry name" value="TOLL-INTERACTING PROTEIN"/>
    <property type="match status" value="1"/>
</dbReference>
<dbReference type="GO" id="GO:0043130">
    <property type="term" value="F:ubiquitin binding"/>
    <property type="evidence" value="ECO:0007669"/>
    <property type="project" value="InterPro"/>
</dbReference>
<keyword evidence="4" id="KW-1185">Reference proteome</keyword>
<dbReference type="SMART" id="SM00546">
    <property type="entry name" value="CUE"/>
    <property type="match status" value="1"/>
</dbReference>
<evidence type="ECO:0000259" key="2">
    <source>
        <dbReference type="PROSITE" id="PS51140"/>
    </source>
</evidence>
<dbReference type="Pfam" id="PF02845">
    <property type="entry name" value="CUE"/>
    <property type="match status" value="1"/>
</dbReference>
<dbReference type="InterPro" id="IPR009060">
    <property type="entry name" value="UBA-like_sf"/>
</dbReference>
<sequence length="462" mass="49066">MADTTQDITHPGFGAGHNEIQPNSQLNTSAAVPSTNPFSNLSSTAGAGFESHQQSALDTPQQPLPNPFSPAPQPQQQEPVPQLPPRPDHDIAQDRFQHEMAATAVQDAPRVVTPPSAPTEEHAPAEQPNAEDPPEVATLKAMFPDFDSGVLLSVLQSVDHNQDRAIDGLLGMSDPSYVSTQQPQAPTGDATDPASALLLDEQLARQLALEDEEETQRHRSRHGSDHRSGEPRAGGHTSSRRGAGNQPPQEGEKNDTQQDFTETVSRIAESGKRTFTSIVSKVKAKMSEMEQNRNAQKQGSGSQSNHPYEQYSGHPGPVDRHAVSQAVANQYYGSEGDAPPAANNPAVGGWTSPSQEVRGYDVGEPERTTAQPVSIPPPEASVTPPYTGAPASPGSGIPKPPTTGSGSPINAAKLGILPKRPVSLLGSQPNSATAPDSPSSPRREADDDDLEYMENPFEEGRK</sequence>
<dbReference type="Proteomes" id="UP000292702">
    <property type="component" value="Unassembled WGS sequence"/>
</dbReference>
<dbReference type="PROSITE" id="PS51140">
    <property type="entry name" value="CUE"/>
    <property type="match status" value="1"/>
</dbReference>
<feature type="compositionally biased region" description="Polar residues" evidence="1">
    <location>
        <begin position="20"/>
        <end position="59"/>
    </location>
</feature>
<feature type="compositionally biased region" description="Basic and acidic residues" evidence="1">
    <location>
        <begin position="358"/>
        <end position="367"/>
    </location>
</feature>
<dbReference type="Gene3D" id="1.10.8.10">
    <property type="entry name" value="DNA helicase RuvA subunit, C-terminal domain"/>
    <property type="match status" value="1"/>
</dbReference>
<dbReference type="GO" id="GO:0031624">
    <property type="term" value="F:ubiquitin conjugating enzyme binding"/>
    <property type="evidence" value="ECO:0007669"/>
    <property type="project" value="TreeGrafter"/>
</dbReference>
<feature type="compositionally biased region" description="Pro residues" evidence="1">
    <location>
        <begin position="62"/>
        <end position="73"/>
    </location>
</feature>
<dbReference type="GO" id="GO:0005737">
    <property type="term" value="C:cytoplasm"/>
    <property type="evidence" value="ECO:0007669"/>
    <property type="project" value="TreeGrafter"/>
</dbReference>
<dbReference type="GO" id="GO:0006511">
    <property type="term" value="P:ubiquitin-dependent protein catabolic process"/>
    <property type="evidence" value="ECO:0007669"/>
    <property type="project" value="TreeGrafter"/>
</dbReference>
<comment type="caution">
    <text evidence="3">The sequence shown here is derived from an EMBL/GenBank/DDBJ whole genome shotgun (WGS) entry which is preliminary data.</text>
</comment>
<evidence type="ECO:0000256" key="1">
    <source>
        <dbReference type="SAM" id="MobiDB-lite"/>
    </source>
</evidence>
<dbReference type="CDD" id="cd14279">
    <property type="entry name" value="CUE"/>
    <property type="match status" value="1"/>
</dbReference>
<reference evidence="3 4" key="1">
    <citation type="submission" date="2018-11" db="EMBL/GenBank/DDBJ databases">
        <title>Genome assembly of Steccherinum ochraceum LE-BIN_3174, the white-rot fungus of the Steccherinaceae family (The Residual Polyporoid clade, Polyporales, Basidiomycota).</title>
        <authorList>
            <person name="Fedorova T.V."/>
            <person name="Glazunova O.A."/>
            <person name="Landesman E.O."/>
            <person name="Moiseenko K.V."/>
            <person name="Psurtseva N.V."/>
            <person name="Savinova O.S."/>
            <person name="Shakhova N.V."/>
            <person name="Tyazhelova T.V."/>
            <person name="Vasina D.V."/>
        </authorList>
    </citation>
    <scope>NUCLEOTIDE SEQUENCE [LARGE SCALE GENOMIC DNA]</scope>
    <source>
        <strain evidence="3 4">LE-BIN_3174</strain>
    </source>
</reference>
<evidence type="ECO:0000313" key="4">
    <source>
        <dbReference type="Proteomes" id="UP000292702"/>
    </source>
</evidence>
<dbReference type="EMBL" id="RWJN01000083">
    <property type="protein sequence ID" value="TCD67863.1"/>
    <property type="molecule type" value="Genomic_DNA"/>
</dbReference>
<organism evidence="3 4">
    <name type="scientific">Steccherinum ochraceum</name>
    <dbReference type="NCBI Taxonomy" id="92696"/>
    <lineage>
        <taxon>Eukaryota</taxon>
        <taxon>Fungi</taxon>
        <taxon>Dikarya</taxon>
        <taxon>Basidiomycota</taxon>
        <taxon>Agaricomycotina</taxon>
        <taxon>Agaricomycetes</taxon>
        <taxon>Polyporales</taxon>
        <taxon>Steccherinaceae</taxon>
        <taxon>Steccherinum</taxon>
    </lineage>
</organism>
<proteinExistence type="predicted"/>
<feature type="region of interest" description="Disordered" evidence="1">
    <location>
        <begin position="1"/>
        <end position="134"/>
    </location>
</feature>
<feature type="region of interest" description="Disordered" evidence="1">
    <location>
        <begin position="166"/>
        <end position="462"/>
    </location>
</feature>
<protein>
    <recommendedName>
        <fullName evidence="2">CUE domain-containing protein</fullName>
    </recommendedName>
</protein>
<dbReference type="OrthoDB" id="9942608at2759"/>
<dbReference type="PANTHER" id="PTHR16461">
    <property type="entry name" value="TOLL-INTERACTING PROTEIN"/>
    <property type="match status" value="1"/>
</dbReference>
<feature type="domain" description="CUE" evidence="2">
    <location>
        <begin position="131"/>
        <end position="174"/>
    </location>
</feature>
<dbReference type="SUPFAM" id="SSF46934">
    <property type="entry name" value="UBA-like"/>
    <property type="match status" value="1"/>
</dbReference>